<dbReference type="AlphaFoldDB" id="D7LMV4"/>
<protein>
    <submittedName>
        <fullName evidence="1">Predicted protein</fullName>
    </submittedName>
</protein>
<name>D7LMV4_ARALL</name>
<sequence>MAAVCEFLSSCGEVARVMVLPSCARISLLGEGCIEKAIKLSGCNVGGMSLVVSLVVLVKRNRSTNKTGYMTLGSRTNVTDFMTPSHKKKIEMEKKKKMEMEMEK</sequence>
<accession>D7LMV4</accession>
<dbReference type="Proteomes" id="UP000008694">
    <property type="component" value="Unassembled WGS sequence"/>
</dbReference>
<organism evidence="2">
    <name type="scientific">Arabidopsis lyrata subsp. lyrata</name>
    <name type="common">Lyre-leaved rock-cress</name>
    <dbReference type="NCBI Taxonomy" id="81972"/>
    <lineage>
        <taxon>Eukaryota</taxon>
        <taxon>Viridiplantae</taxon>
        <taxon>Streptophyta</taxon>
        <taxon>Embryophyta</taxon>
        <taxon>Tracheophyta</taxon>
        <taxon>Spermatophyta</taxon>
        <taxon>Magnoliopsida</taxon>
        <taxon>eudicotyledons</taxon>
        <taxon>Gunneridae</taxon>
        <taxon>Pentapetalae</taxon>
        <taxon>rosids</taxon>
        <taxon>malvids</taxon>
        <taxon>Brassicales</taxon>
        <taxon>Brassicaceae</taxon>
        <taxon>Camelineae</taxon>
        <taxon>Arabidopsis</taxon>
    </lineage>
</organism>
<proteinExistence type="predicted"/>
<keyword evidence="2" id="KW-1185">Reference proteome</keyword>
<dbReference type="EMBL" id="GL348717">
    <property type="protein sequence ID" value="EFH53714.1"/>
    <property type="molecule type" value="Genomic_DNA"/>
</dbReference>
<reference evidence="2" key="1">
    <citation type="journal article" date="2011" name="Nat. Genet.">
        <title>The Arabidopsis lyrata genome sequence and the basis of rapid genome size change.</title>
        <authorList>
            <person name="Hu T.T."/>
            <person name="Pattyn P."/>
            <person name="Bakker E.G."/>
            <person name="Cao J."/>
            <person name="Cheng J.-F."/>
            <person name="Clark R.M."/>
            <person name="Fahlgren N."/>
            <person name="Fawcett J.A."/>
            <person name="Grimwood J."/>
            <person name="Gundlach H."/>
            <person name="Haberer G."/>
            <person name="Hollister J.D."/>
            <person name="Ossowski S."/>
            <person name="Ottilar R.P."/>
            <person name="Salamov A.A."/>
            <person name="Schneeberger K."/>
            <person name="Spannagl M."/>
            <person name="Wang X."/>
            <person name="Yang L."/>
            <person name="Nasrallah M.E."/>
            <person name="Bergelson J."/>
            <person name="Carrington J.C."/>
            <person name="Gaut B.S."/>
            <person name="Schmutz J."/>
            <person name="Mayer K.F.X."/>
            <person name="Van de Peer Y."/>
            <person name="Grigoriev I.V."/>
            <person name="Nordborg M."/>
            <person name="Weigel D."/>
            <person name="Guo Y.-L."/>
        </authorList>
    </citation>
    <scope>NUCLEOTIDE SEQUENCE [LARGE SCALE GENOMIC DNA]</scope>
    <source>
        <strain evidence="2">cv. MN47</strain>
    </source>
</reference>
<gene>
    <name evidence="1" type="ORF">ARALYDRAFT_665350</name>
</gene>
<evidence type="ECO:0000313" key="1">
    <source>
        <dbReference type="EMBL" id="EFH53714.1"/>
    </source>
</evidence>
<dbReference type="Gramene" id="Al_scaffold_0005_1385">
    <property type="protein sequence ID" value="Al_scaffold_0005_1385"/>
    <property type="gene ID" value="Al_scaffold_0005_1385"/>
</dbReference>
<evidence type="ECO:0000313" key="2">
    <source>
        <dbReference type="Proteomes" id="UP000008694"/>
    </source>
</evidence>
<dbReference type="HOGENOM" id="CLU_2253800_0_0_1"/>